<evidence type="ECO:0000313" key="1">
    <source>
        <dbReference type="EMBL" id="MFC5518060.1"/>
    </source>
</evidence>
<keyword evidence="2" id="KW-1185">Reference proteome</keyword>
<proteinExistence type="predicted"/>
<organism evidence="1 2">
    <name type="scientific">Kaistia terrae</name>
    <dbReference type="NCBI Taxonomy" id="537017"/>
    <lineage>
        <taxon>Bacteria</taxon>
        <taxon>Pseudomonadati</taxon>
        <taxon>Pseudomonadota</taxon>
        <taxon>Alphaproteobacteria</taxon>
        <taxon>Hyphomicrobiales</taxon>
        <taxon>Kaistiaceae</taxon>
        <taxon>Kaistia</taxon>
    </lineage>
</organism>
<dbReference type="Proteomes" id="UP001596150">
    <property type="component" value="Unassembled WGS sequence"/>
</dbReference>
<gene>
    <name evidence="1" type="ORF">ACFPP9_19935</name>
</gene>
<evidence type="ECO:0000313" key="2">
    <source>
        <dbReference type="Proteomes" id="UP001596150"/>
    </source>
</evidence>
<dbReference type="RefSeq" id="WP_266343765.1">
    <property type="nucleotide sequence ID" value="NZ_JAPKNH010000003.1"/>
</dbReference>
<accession>A0ABW0PZK8</accession>
<dbReference type="EMBL" id="JBHSML010000013">
    <property type="protein sequence ID" value="MFC5518060.1"/>
    <property type="molecule type" value="Genomic_DNA"/>
</dbReference>
<comment type="caution">
    <text evidence="1">The sequence shown here is derived from an EMBL/GenBank/DDBJ whole genome shotgun (WGS) entry which is preliminary data.</text>
</comment>
<reference evidence="2" key="1">
    <citation type="journal article" date="2019" name="Int. J. Syst. Evol. Microbiol.">
        <title>The Global Catalogue of Microorganisms (GCM) 10K type strain sequencing project: providing services to taxonomists for standard genome sequencing and annotation.</title>
        <authorList>
            <consortium name="The Broad Institute Genomics Platform"/>
            <consortium name="The Broad Institute Genome Sequencing Center for Infectious Disease"/>
            <person name="Wu L."/>
            <person name="Ma J."/>
        </authorList>
    </citation>
    <scope>NUCLEOTIDE SEQUENCE [LARGE SCALE GENOMIC DNA]</scope>
    <source>
        <strain evidence="2">KACC 12633</strain>
    </source>
</reference>
<protein>
    <submittedName>
        <fullName evidence="1">Uncharacterized protein</fullName>
    </submittedName>
</protein>
<name>A0ABW0PZK8_9HYPH</name>
<sequence>MTTAVNLVAIKSRKFLGQLTYRRSPVSKVQRRLVGRYALVPEIDLRDFTCRSVIDWISLRLWLGRETQHQWLQRDFEDAFGSKSFIEALNKRPGGVSDLFEFRVQEPDLVKIRSLCRKLYIKYDLQAPPIVSQIEVSVDFTPRKPSDFARAKLFTVLTHHFQPSRDVMSNRRDRPRFTFGTGAKNTVGVIGRPRTASSDNDHFLISTATDRQPFVDATYYVGAEDADIRWRIMDKVVDRQNKGAGTILVLDDTKKRVRVEVTLDRPEIAALGVDVLDDLKGLRFSRLQAKAFAFVLPTFLDPNRVGPSVRTAVQVWKDRQRMEKFLNAGAIGLQAMDGALERRMKALRRKSQCDLAKKGLKLKVPARTGVGSSGTFVSYEAMNERVGVALRHLGERVAAAFSTPEKDL</sequence>